<dbReference type="InterPro" id="IPR017452">
    <property type="entry name" value="GPCR_Rhodpsn_7TM"/>
</dbReference>
<dbReference type="PANTHER" id="PTHR45695:SF9">
    <property type="entry name" value="LEUCOKININ RECEPTOR"/>
    <property type="match status" value="1"/>
</dbReference>
<dbReference type="GO" id="GO:0005886">
    <property type="term" value="C:plasma membrane"/>
    <property type="evidence" value="ECO:0007669"/>
    <property type="project" value="TreeGrafter"/>
</dbReference>
<dbReference type="CDD" id="cd00637">
    <property type="entry name" value="7tm_classA_rhodopsin-like"/>
    <property type="match status" value="1"/>
</dbReference>
<dbReference type="Pfam" id="PF00001">
    <property type="entry name" value="7tm_1"/>
    <property type="match status" value="1"/>
</dbReference>
<evidence type="ECO:0000313" key="10">
    <source>
        <dbReference type="EnsemblMetazoa" id="G25759.2:cds"/>
    </source>
</evidence>
<keyword evidence="7" id="KW-0807">Transducer</keyword>
<keyword evidence="5 8" id="KW-0472">Membrane</keyword>
<protein>
    <recommendedName>
        <fullName evidence="9">G-protein coupled receptors family 1 profile domain-containing protein</fullName>
    </recommendedName>
</protein>
<dbReference type="AlphaFoldDB" id="A0A8W8L3R2"/>
<dbReference type="PRINTS" id="PR00237">
    <property type="entry name" value="GPCRRHODOPSN"/>
</dbReference>
<feature type="transmembrane region" description="Helical" evidence="8">
    <location>
        <begin position="12"/>
        <end position="37"/>
    </location>
</feature>
<evidence type="ECO:0000256" key="7">
    <source>
        <dbReference type="ARBA" id="ARBA00023224"/>
    </source>
</evidence>
<keyword evidence="4" id="KW-0297">G-protein coupled receptor</keyword>
<evidence type="ECO:0000256" key="4">
    <source>
        <dbReference type="ARBA" id="ARBA00023040"/>
    </source>
</evidence>
<keyword evidence="3 8" id="KW-1133">Transmembrane helix</keyword>
<dbReference type="PANTHER" id="PTHR45695">
    <property type="entry name" value="LEUCOKININ RECEPTOR-RELATED"/>
    <property type="match status" value="1"/>
</dbReference>
<feature type="transmembrane region" description="Helical" evidence="8">
    <location>
        <begin position="49"/>
        <end position="68"/>
    </location>
</feature>
<evidence type="ECO:0000313" key="11">
    <source>
        <dbReference type="Proteomes" id="UP000005408"/>
    </source>
</evidence>
<keyword evidence="2 8" id="KW-0812">Transmembrane</keyword>
<keyword evidence="6" id="KW-0675">Receptor</keyword>
<evidence type="ECO:0000256" key="5">
    <source>
        <dbReference type="ARBA" id="ARBA00023136"/>
    </source>
</evidence>
<dbReference type="EnsemblMetazoa" id="G25759.2">
    <property type="protein sequence ID" value="G25759.2:cds"/>
    <property type="gene ID" value="G25759"/>
</dbReference>
<accession>A0A8W8L3R2</accession>
<evidence type="ECO:0000256" key="3">
    <source>
        <dbReference type="ARBA" id="ARBA00022989"/>
    </source>
</evidence>
<dbReference type="PROSITE" id="PS50262">
    <property type="entry name" value="G_PROTEIN_RECEP_F1_2"/>
    <property type="match status" value="1"/>
</dbReference>
<sequence>MANLSVEYADMLLPGTVFISLAGVLGIFGNIIVIALYWCKIQDENGDRYFIPVLAVVDLLGSMSMTAYNVMDNYFFFNYPSETCCRWLTFSVMINGFLSPALLLIIAVQRHKKVCRSGDFSLFWRRVSIAIAIVVSVLIMVPTLIFSGTSTLKLTFQGRNVTGTLCKVVDKDNVHKYHHLIFIHLGSI</sequence>
<dbReference type="Proteomes" id="UP000005408">
    <property type="component" value="Unassembled WGS sequence"/>
</dbReference>
<dbReference type="Gene3D" id="1.20.1070.10">
    <property type="entry name" value="Rhodopsin 7-helix transmembrane proteins"/>
    <property type="match status" value="1"/>
</dbReference>
<evidence type="ECO:0000256" key="2">
    <source>
        <dbReference type="ARBA" id="ARBA00022692"/>
    </source>
</evidence>
<comment type="subcellular location">
    <subcellularLocation>
        <location evidence="1">Membrane</location>
        <topology evidence="1">Multi-pass membrane protein</topology>
    </subcellularLocation>
</comment>
<feature type="transmembrane region" description="Helical" evidence="8">
    <location>
        <begin position="129"/>
        <end position="149"/>
    </location>
</feature>
<evidence type="ECO:0000256" key="1">
    <source>
        <dbReference type="ARBA" id="ARBA00004141"/>
    </source>
</evidence>
<evidence type="ECO:0000259" key="9">
    <source>
        <dbReference type="PROSITE" id="PS50262"/>
    </source>
</evidence>
<dbReference type="GO" id="GO:0004930">
    <property type="term" value="F:G protein-coupled receptor activity"/>
    <property type="evidence" value="ECO:0007669"/>
    <property type="project" value="UniProtKB-KW"/>
</dbReference>
<name>A0A8W8L3R2_MAGGI</name>
<dbReference type="SUPFAM" id="SSF81321">
    <property type="entry name" value="Family A G protein-coupled receptor-like"/>
    <property type="match status" value="1"/>
</dbReference>
<reference evidence="10" key="1">
    <citation type="submission" date="2022-08" db="UniProtKB">
        <authorList>
            <consortium name="EnsemblMetazoa"/>
        </authorList>
    </citation>
    <scope>IDENTIFICATION</scope>
    <source>
        <strain evidence="10">05x7-T-G4-1.051#20</strain>
    </source>
</reference>
<proteinExistence type="predicted"/>
<organism evidence="10 11">
    <name type="scientific">Magallana gigas</name>
    <name type="common">Pacific oyster</name>
    <name type="synonym">Crassostrea gigas</name>
    <dbReference type="NCBI Taxonomy" id="29159"/>
    <lineage>
        <taxon>Eukaryota</taxon>
        <taxon>Metazoa</taxon>
        <taxon>Spiralia</taxon>
        <taxon>Lophotrochozoa</taxon>
        <taxon>Mollusca</taxon>
        <taxon>Bivalvia</taxon>
        <taxon>Autobranchia</taxon>
        <taxon>Pteriomorphia</taxon>
        <taxon>Ostreida</taxon>
        <taxon>Ostreoidea</taxon>
        <taxon>Ostreidae</taxon>
        <taxon>Magallana</taxon>
    </lineage>
</organism>
<dbReference type="InterPro" id="IPR000276">
    <property type="entry name" value="GPCR_Rhodpsn"/>
</dbReference>
<keyword evidence="11" id="KW-1185">Reference proteome</keyword>
<evidence type="ECO:0000256" key="6">
    <source>
        <dbReference type="ARBA" id="ARBA00023170"/>
    </source>
</evidence>
<evidence type="ECO:0000256" key="8">
    <source>
        <dbReference type="SAM" id="Phobius"/>
    </source>
</evidence>
<feature type="transmembrane region" description="Helical" evidence="8">
    <location>
        <begin position="88"/>
        <end position="108"/>
    </location>
</feature>
<feature type="domain" description="G-protein coupled receptors family 1 profile" evidence="9">
    <location>
        <begin position="29"/>
        <end position="188"/>
    </location>
</feature>